<dbReference type="InterPro" id="IPR045247">
    <property type="entry name" value="Oye-like"/>
</dbReference>
<dbReference type="CDD" id="cd02933">
    <property type="entry name" value="OYE_like_FMN"/>
    <property type="match status" value="1"/>
</dbReference>
<dbReference type="FunFam" id="3.20.20.70:FF:000138">
    <property type="entry name" value="NADPH dehydrogenase 1"/>
    <property type="match status" value="1"/>
</dbReference>
<name>A0A2G8RV01_9APHY</name>
<evidence type="ECO:0000313" key="2">
    <source>
        <dbReference type="EMBL" id="PIL25340.1"/>
    </source>
</evidence>
<organism evidence="2 3">
    <name type="scientific">Ganoderma sinense ZZ0214-1</name>
    <dbReference type="NCBI Taxonomy" id="1077348"/>
    <lineage>
        <taxon>Eukaryota</taxon>
        <taxon>Fungi</taxon>
        <taxon>Dikarya</taxon>
        <taxon>Basidiomycota</taxon>
        <taxon>Agaricomycotina</taxon>
        <taxon>Agaricomycetes</taxon>
        <taxon>Polyporales</taxon>
        <taxon>Polyporaceae</taxon>
        <taxon>Ganoderma</taxon>
    </lineage>
</organism>
<dbReference type="AlphaFoldDB" id="A0A2G8RV01"/>
<accession>A0A2G8RV01</accession>
<protein>
    <recommendedName>
        <fullName evidence="1">NADH:flavin oxidoreductase/NADH oxidase N-terminal domain-containing protein</fullName>
    </recommendedName>
</protein>
<dbReference type="Gene3D" id="3.20.20.70">
    <property type="entry name" value="Aldolase class I"/>
    <property type="match status" value="1"/>
</dbReference>
<dbReference type="SUPFAM" id="SSF51395">
    <property type="entry name" value="FMN-linked oxidoreductases"/>
    <property type="match status" value="1"/>
</dbReference>
<dbReference type="InterPro" id="IPR001155">
    <property type="entry name" value="OxRdtase_FMN_N"/>
</dbReference>
<dbReference type="EMBL" id="AYKW01000056">
    <property type="protein sequence ID" value="PIL25340.1"/>
    <property type="molecule type" value="Genomic_DNA"/>
</dbReference>
<dbReference type="GO" id="GO:0010181">
    <property type="term" value="F:FMN binding"/>
    <property type="evidence" value="ECO:0007669"/>
    <property type="project" value="InterPro"/>
</dbReference>
<dbReference type="OrthoDB" id="276546at2759"/>
<dbReference type="Pfam" id="PF00724">
    <property type="entry name" value="Oxidored_FMN"/>
    <property type="match status" value="1"/>
</dbReference>
<dbReference type="STRING" id="1077348.A0A2G8RV01"/>
<evidence type="ECO:0000259" key="1">
    <source>
        <dbReference type="Pfam" id="PF00724"/>
    </source>
</evidence>
<proteinExistence type="predicted"/>
<evidence type="ECO:0000313" key="3">
    <source>
        <dbReference type="Proteomes" id="UP000230002"/>
    </source>
</evidence>
<sequence>MGDTSDSFTAVVASKLFQPIKVGDITLAHRVVLAPLTRSRANKHGVHGDLAVEYYAQRASTPGSLLISEATYVSYKAEGWGPNVPGIWNEAQMAGWKRVADAVHAKGSYIYMQLWALGRAARVGYLREQDPDYAYVAPSDVPLAGRPDVPRPLTVEEIKEYVAAWAKAARNAVIGAGFDGVEIHGANGYLIDQFTQDTSNTRTDEYGGSIENRCRFALEVVGAVCAAIGESKTGLRLSPWSRFQEMRMTDPVSTFSYLVSRLAEDHPNLAYLHVVNAGFSGDVDSGVMSGESNDFIRKIWHPRPLVAAGGYTRETALRDGETGLLIAFGRPWISNPDLPLRLLKDIPLAKWNPADFYTPEEARGYTDYVFAGDGATQRP</sequence>
<reference evidence="2 3" key="1">
    <citation type="journal article" date="2015" name="Sci. Rep.">
        <title>Chromosome-level genome map provides insights into diverse defense mechanisms in the medicinal fungus Ganoderma sinense.</title>
        <authorList>
            <person name="Zhu Y."/>
            <person name="Xu J."/>
            <person name="Sun C."/>
            <person name="Zhou S."/>
            <person name="Xu H."/>
            <person name="Nelson D.R."/>
            <person name="Qian J."/>
            <person name="Song J."/>
            <person name="Luo H."/>
            <person name="Xiang L."/>
            <person name="Li Y."/>
            <person name="Xu Z."/>
            <person name="Ji A."/>
            <person name="Wang L."/>
            <person name="Lu S."/>
            <person name="Hayward A."/>
            <person name="Sun W."/>
            <person name="Li X."/>
            <person name="Schwartz D.C."/>
            <person name="Wang Y."/>
            <person name="Chen S."/>
        </authorList>
    </citation>
    <scope>NUCLEOTIDE SEQUENCE [LARGE SCALE GENOMIC DNA]</scope>
    <source>
        <strain evidence="2 3">ZZ0214-1</strain>
    </source>
</reference>
<dbReference type="PANTHER" id="PTHR22893">
    <property type="entry name" value="NADH OXIDOREDUCTASE-RELATED"/>
    <property type="match status" value="1"/>
</dbReference>
<gene>
    <name evidence="2" type="ORF">GSI_13229</name>
</gene>
<comment type="caution">
    <text evidence="2">The sequence shown here is derived from an EMBL/GenBank/DDBJ whole genome shotgun (WGS) entry which is preliminary data.</text>
</comment>
<feature type="domain" description="NADH:flavin oxidoreductase/NADH oxidase N-terminal" evidence="1">
    <location>
        <begin position="15"/>
        <end position="347"/>
    </location>
</feature>
<dbReference type="GO" id="GO:0003959">
    <property type="term" value="F:NADPH dehydrogenase activity"/>
    <property type="evidence" value="ECO:0007669"/>
    <property type="project" value="TreeGrafter"/>
</dbReference>
<dbReference type="Proteomes" id="UP000230002">
    <property type="component" value="Unassembled WGS sequence"/>
</dbReference>
<dbReference type="InterPro" id="IPR013785">
    <property type="entry name" value="Aldolase_TIM"/>
</dbReference>
<keyword evidence="3" id="KW-1185">Reference proteome</keyword>
<dbReference type="PANTHER" id="PTHR22893:SF91">
    <property type="entry name" value="NADPH DEHYDROGENASE 2-RELATED"/>
    <property type="match status" value="1"/>
</dbReference>